<evidence type="ECO:0000313" key="2">
    <source>
        <dbReference type="Proteomes" id="UP000077412"/>
    </source>
</evidence>
<evidence type="ECO:0008006" key="3">
    <source>
        <dbReference type="Google" id="ProtNLM"/>
    </source>
</evidence>
<dbReference type="KEGG" id="far:ABE41_006200"/>
<keyword evidence="2" id="KW-1185">Reference proteome</keyword>
<organism evidence="1 2">
    <name type="scientific">Fictibacillus arsenicus</name>
    <dbReference type="NCBI Taxonomy" id="255247"/>
    <lineage>
        <taxon>Bacteria</taxon>
        <taxon>Bacillati</taxon>
        <taxon>Bacillota</taxon>
        <taxon>Bacilli</taxon>
        <taxon>Bacillales</taxon>
        <taxon>Fictibacillaceae</taxon>
        <taxon>Fictibacillus</taxon>
    </lineage>
</organism>
<accession>A0A1B1Z2A6</accession>
<evidence type="ECO:0000313" key="1">
    <source>
        <dbReference type="EMBL" id="ANX11593.1"/>
    </source>
</evidence>
<dbReference type="EMBL" id="CP016761">
    <property type="protein sequence ID" value="ANX11593.1"/>
    <property type="molecule type" value="Genomic_DNA"/>
</dbReference>
<proteinExistence type="predicted"/>
<sequence length="610" mass="68262">MNKVNPSMCLKVKKDLFIYPEHNKGVYLRNNVTSVRIEGSTIEKWLEKLIPLLDGSLTLGEVTNGLPEPYKEQVYKITDVLFENGFVRDVSQDLPHQLSESILTKYASQIEYINYLKDSGAYRFQKYRETKVAVLSSGSLLHSLVQSLIDSGLPAFSIFATQETDEKRLHKMIAKVKAADPDTLISITQLEKNSENLQRFDYIIYGSEGNDLNKLREIQKFCINQGKTFLPVTIEKNAAFAGPIVSAESNACWESAYRRLHQTEEAISSASSTAVSMLANVAVFELFKTITGVQESKKDSLIYRLSLETLEGSWHPVIPHPQVTGNTKALPIPDPLVHMLDTNHPQKDFQSLFYQITSRDTGIFHTWEEEDLLQLPLSQCKVTVADPRTEIVCSGLTHDEARTEAGLSGIETYVKGLYRDASPTLTAGAGQTAIESMCRALQNSLHEALAKTKEYAASSRLDVSSIHDERCRFLIKSLSKFCPETKVYSGVKVFGLPVVWVHTNDHWYGSAGLNNKLALERALKTALIDTQNNENLFNPYGVRVNSIPCETQLQVISLDEQSLHETFASALQTLEKNNVRAQFFLLQAETILNEHTAGIFGVTLSEEEQS</sequence>
<dbReference type="OrthoDB" id="2369163at2"/>
<dbReference type="Gene3D" id="3.40.50.720">
    <property type="entry name" value="NAD(P)-binding Rossmann-like Domain"/>
    <property type="match status" value="1"/>
</dbReference>
<name>A0A1B1Z2A6_9BACL</name>
<reference evidence="1 2" key="1">
    <citation type="submission" date="2016-08" db="EMBL/GenBank/DDBJ databases">
        <title>Complete genome sequence of Fictibacillus arsenicus G25-54, a strain with toxicity to nematodes and a potential arsenic-resistance activity.</title>
        <authorList>
            <person name="Zheng Z."/>
        </authorList>
    </citation>
    <scope>NUCLEOTIDE SEQUENCE [LARGE SCALE GENOMIC DNA]</scope>
    <source>
        <strain evidence="1 2">G25-54</strain>
    </source>
</reference>
<dbReference type="AlphaFoldDB" id="A0A1B1Z2A6"/>
<dbReference type="Proteomes" id="UP000077412">
    <property type="component" value="Chromosome"/>
</dbReference>
<dbReference type="Gene3D" id="3.90.930.60">
    <property type="match status" value="1"/>
</dbReference>
<dbReference type="STRING" id="255247.ABE41_006200"/>
<dbReference type="RefSeq" id="WP_066287587.1">
    <property type="nucleotide sequence ID" value="NZ_CP016761.1"/>
</dbReference>
<gene>
    <name evidence="1" type="ORF">ABE41_006200</name>
</gene>
<protein>
    <recommendedName>
        <fullName evidence="3">Thiazole-containing bacteriocin maturation protein</fullName>
    </recommendedName>
</protein>